<accession>A0A256FFB5</accession>
<keyword evidence="1" id="KW-0812">Transmembrane</keyword>
<sequence length="563" mass="62614">MKVSVSSEPDTETGFTRFFGGPIFWMLLVLVVLIVLLSLTLTVPIGPMYWDTYLYLDAAQRINTGQIPSVDFSIPVGPLGYYLFAWGMKLFPHAQSLLLVQWSLLAVAAPLMIVVLSDVVRKSRALAFALLIPFLVFAIFPANVQTYTSYPGLDGFGIYNRQVSLLLYVLTCGLMFIANGRKLAAFCAVAMLALFLTKITGFLVGGLFGFTALLAGRISIKNILLAAIIALIALGALEFNNHMISAYIADIQQLLALNQGALLPRFLTVVSGKLDVILPAAILVLVLFWIEITQGTNSIRFFDRSSVWLAIILLGGIILETQNTGSQEFIFIWPVLLMIYQRVKHVEGKAKIAFIVFSAFCVIPTFSKVTHRTLRAIAVAPTYVQPPVTELKNMRQVSARPDIMDRAKLLPEHYADYSAPYEALATQGQLPSWRLYSELDYQMYWIISADEAVKAFKQFEVRTGAHLNTLMTLDFTDPFPWLLNREATRKIQIGADPFRTVPAMTPETKAAVEATDGVLRPKCPMTTSRLALQEIYTDALKDRDVVPLDACWDLLVRPGILKK</sequence>
<evidence type="ECO:0000256" key="1">
    <source>
        <dbReference type="SAM" id="Phobius"/>
    </source>
</evidence>
<protein>
    <submittedName>
        <fullName evidence="2">Putative membrane protein</fullName>
    </submittedName>
</protein>
<proteinExistence type="predicted"/>
<evidence type="ECO:0000313" key="2">
    <source>
        <dbReference type="EMBL" id="OYR13440.1"/>
    </source>
</evidence>
<keyword evidence="1" id="KW-1133">Transmembrane helix</keyword>
<dbReference type="Proteomes" id="UP000215590">
    <property type="component" value="Unassembled WGS sequence"/>
</dbReference>
<feature type="transmembrane region" description="Helical" evidence="1">
    <location>
        <begin position="183"/>
        <end position="216"/>
    </location>
</feature>
<name>A0A256FFB5_9HYPH</name>
<gene>
    <name evidence="2" type="ORF">CEV31_3395</name>
</gene>
<feature type="transmembrane region" description="Helical" evidence="1">
    <location>
        <begin position="156"/>
        <end position="177"/>
    </location>
</feature>
<dbReference type="RefSeq" id="WP_374847131.1">
    <property type="nucleotide sequence ID" value="NZ_JBHEEK010000007.1"/>
</dbReference>
<evidence type="ECO:0000313" key="3">
    <source>
        <dbReference type="Proteomes" id="UP000215590"/>
    </source>
</evidence>
<feature type="transmembrane region" description="Helical" evidence="1">
    <location>
        <begin position="97"/>
        <end position="119"/>
    </location>
</feature>
<dbReference type="AlphaFoldDB" id="A0A256FFB5"/>
<comment type="caution">
    <text evidence="2">The sequence shown here is derived from an EMBL/GenBank/DDBJ whole genome shotgun (WGS) entry which is preliminary data.</text>
</comment>
<feature type="transmembrane region" description="Helical" evidence="1">
    <location>
        <begin position="223"/>
        <end position="249"/>
    </location>
</feature>
<dbReference type="EMBL" id="NNRJ01000052">
    <property type="protein sequence ID" value="OYR13440.1"/>
    <property type="molecule type" value="Genomic_DNA"/>
</dbReference>
<keyword evidence="1" id="KW-0472">Membrane</keyword>
<keyword evidence="3" id="KW-1185">Reference proteome</keyword>
<feature type="transmembrane region" description="Helical" evidence="1">
    <location>
        <begin position="65"/>
        <end position="85"/>
    </location>
</feature>
<organism evidence="2 3">
    <name type="scientific">Brucella thiophenivorans</name>
    <dbReference type="NCBI Taxonomy" id="571255"/>
    <lineage>
        <taxon>Bacteria</taxon>
        <taxon>Pseudomonadati</taxon>
        <taxon>Pseudomonadota</taxon>
        <taxon>Alphaproteobacteria</taxon>
        <taxon>Hyphomicrobiales</taxon>
        <taxon>Brucellaceae</taxon>
        <taxon>Brucella/Ochrobactrum group</taxon>
        <taxon>Brucella</taxon>
    </lineage>
</organism>
<feature type="transmembrane region" description="Helical" evidence="1">
    <location>
        <begin position="269"/>
        <end position="289"/>
    </location>
</feature>
<feature type="transmembrane region" description="Helical" evidence="1">
    <location>
        <begin position="125"/>
        <end position="144"/>
    </location>
</feature>
<feature type="transmembrane region" description="Helical" evidence="1">
    <location>
        <begin position="23"/>
        <end position="45"/>
    </location>
</feature>
<reference evidence="2 3" key="1">
    <citation type="submission" date="2017-07" db="EMBL/GenBank/DDBJ databases">
        <title>Phylogenetic study on the rhizospheric bacterium Ochrobactrum sp. A44.</title>
        <authorList>
            <person name="Krzyzanowska D.M."/>
            <person name="Ossowicki A."/>
            <person name="Rajewska M."/>
            <person name="Maciag T."/>
            <person name="Kaczynski Z."/>
            <person name="Czerwicka M."/>
            <person name="Jafra S."/>
        </authorList>
    </citation>
    <scope>NUCLEOTIDE SEQUENCE [LARGE SCALE GENOMIC DNA]</scope>
    <source>
        <strain evidence="2 3">DSM 7216</strain>
    </source>
</reference>